<feature type="domain" description="Thioesterase" evidence="1">
    <location>
        <begin position="166"/>
        <end position="240"/>
    </location>
</feature>
<sequence>MLSTALRRPLLARPLARRLSTSPPPPGSPRRFSALALSLFSLGCSSAYLLGALYPPPLLTLLAPRPGPAPPHPSSPEAAAHAAELEAALQALPPLAAARGAPDVGEWYETRPYTHVPEERRVNSLTAGALAGPGRLAVRPLVRARRDESESWVFVHVGRGVCGHEGIVHGGLLATLLDEGMGRVAIQNLPEKVGVTATLNITYRAPTRADQFIILKTKLDRQSGRKAWVSGRVEDANGKLLVEANAMFVQPKYAALLNKSAIRQVMGDPELDAQARPVVEGAVYPTQGRDEREA</sequence>
<dbReference type="CDD" id="cd03443">
    <property type="entry name" value="PaaI_thioesterase"/>
    <property type="match status" value="1"/>
</dbReference>
<organism evidence="2 3">
    <name type="scientific">Gloeophyllum trabeum (strain ATCC 11539 / FP-39264 / Madison 617)</name>
    <name type="common">Brown rot fungus</name>
    <dbReference type="NCBI Taxonomy" id="670483"/>
    <lineage>
        <taxon>Eukaryota</taxon>
        <taxon>Fungi</taxon>
        <taxon>Dikarya</taxon>
        <taxon>Basidiomycota</taxon>
        <taxon>Agaricomycotina</taxon>
        <taxon>Agaricomycetes</taxon>
        <taxon>Gloeophyllales</taxon>
        <taxon>Gloeophyllaceae</taxon>
        <taxon>Gloeophyllum</taxon>
    </lineage>
</organism>
<evidence type="ECO:0000313" key="2">
    <source>
        <dbReference type="EMBL" id="EPQ51683.1"/>
    </source>
</evidence>
<dbReference type="OMA" id="RVFYNDK"/>
<keyword evidence="2" id="KW-0413">Isomerase</keyword>
<keyword evidence="3" id="KW-1185">Reference proteome</keyword>
<proteinExistence type="predicted"/>
<dbReference type="PANTHER" id="PTHR47260:SF1">
    <property type="entry name" value="UPF0644 PROTEIN PB2B4.06"/>
    <property type="match status" value="1"/>
</dbReference>
<evidence type="ECO:0000259" key="1">
    <source>
        <dbReference type="Pfam" id="PF03061"/>
    </source>
</evidence>
<accession>S7PVZ1</accession>
<dbReference type="GeneID" id="19304676"/>
<gene>
    <name evidence="2" type="ORF">GLOTRDRAFT_141028</name>
</gene>
<dbReference type="EMBL" id="KB469310">
    <property type="protein sequence ID" value="EPQ51683.1"/>
    <property type="molecule type" value="Genomic_DNA"/>
</dbReference>
<dbReference type="eggNOG" id="KOG4781">
    <property type="taxonomic scope" value="Eukaryota"/>
</dbReference>
<dbReference type="GO" id="GO:0016853">
    <property type="term" value="F:isomerase activity"/>
    <property type="evidence" value="ECO:0007669"/>
    <property type="project" value="UniProtKB-KW"/>
</dbReference>
<protein>
    <submittedName>
        <fullName evidence="2">Thioesterase/thiol ester dehydrase-isomerase</fullName>
    </submittedName>
</protein>
<dbReference type="SUPFAM" id="SSF54637">
    <property type="entry name" value="Thioesterase/thiol ester dehydrase-isomerase"/>
    <property type="match status" value="1"/>
</dbReference>
<dbReference type="InterPro" id="IPR052061">
    <property type="entry name" value="PTE-AB_protein"/>
</dbReference>
<dbReference type="Gene3D" id="3.10.129.10">
    <property type="entry name" value="Hotdog Thioesterase"/>
    <property type="match status" value="1"/>
</dbReference>
<dbReference type="Pfam" id="PF03061">
    <property type="entry name" value="4HBT"/>
    <property type="match status" value="1"/>
</dbReference>
<dbReference type="InterPro" id="IPR029069">
    <property type="entry name" value="HotDog_dom_sf"/>
</dbReference>
<dbReference type="OrthoDB" id="506431at2759"/>
<dbReference type="KEGG" id="gtr:GLOTRDRAFT_141028"/>
<dbReference type="InterPro" id="IPR006683">
    <property type="entry name" value="Thioestr_dom"/>
</dbReference>
<name>S7PVZ1_GLOTA</name>
<dbReference type="PANTHER" id="PTHR47260">
    <property type="entry name" value="UPF0644 PROTEIN PB2B4.06"/>
    <property type="match status" value="1"/>
</dbReference>
<dbReference type="RefSeq" id="XP_007870120.1">
    <property type="nucleotide sequence ID" value="XM_007871929.1"/>
</dbReference>
<dbReference type="STRING" id="670483.S7PVZ1"/>
<dbReference type="HOGENOM" id="CLU_052827_0_0_1"/>
<evidence type="ECO:0000313" key="3">
    <source>
        <dbReference type="Proteomes" id="UP000030669"/>
    </source>
</evidence>
<dbReference type="Proteomes" id="UP000030669">
    <property type="component" value="Unassembled WGS sequence"/>
</dbReference>
<dbReference type="AlphaFoldDB" id="S7PVZ1"/>
<reference evidence="2 3" key="1">
    <citation type="journal article" date="2012" name="Science">
        <title>The Paleozoic origin of enzymatic lignin decomposition reconstructed from 31 fungal genomes.</title>
        <authorList>
            <person name="Floudas D."/>
            <person name="Binder M."/>
            <person name="Riley R."/>
            <person name="Barry K."/>
            <person name="Blanchette R.A."/>
            <person name="Henrissat B."/>
            <person name="Martinez A.T."/>
            <person name="Otillar R."/>
            <person name="Spatafora J.W."/>
            <person name="Yadav J.S."/>
            <person name="Aerts A."/>
            <person name="Benoit I."/>
            <person name="Boyd A."/>
            <person name="Carlson A."/>
            <person name="Copeland A."/>
            <person name="Coutinho P.M."/>
            <person name="de Vries R.P."/>
            <person name="Ferreira P."/>
            <person name="Findley K."/>
            <person name="Foster B."/>
            <person name="Gaskell J."/>
            <person name="Glotzer D."/>
            <person name="Gorecki P."/>
            <person name="Heitman J."/>
            <person name="Hesse C."/>
            <person name="Hori C."/>
            <person name="Igarashi K."/>
            <person name="Jurgens J.A."/>
            <person name="Kallen N."/>
            <person name="Kersten P."/>
            <person name="Kohler A."/>
            <person name="Kuees U."/>
            <person name="Kumar T.K.A."/>
            <person name="Kuo A."/>
            <person name="LaButti K."/>
            <person name="Larrondo L.F."/>
            <person name="Lindquist E."/>
            <person name="Ling A."/>
            <person name="Lombard V."/>
            <person name="Lucas S."/>
            <person name="Lundell T."/>
            <person name="Martin R."/>
            <person name="McLaughlin D.J."/>
            <person name="Morgenstern I."/>
            <person name="Morin E."/>
            <person name="Murat C."/>
            <person name="Nagy L.G."/>
            <person name="Nolan M."/>
            <person name="Ohm R.A."/>
            <person name="Patyshakuliyeva A."/>
            <person name="Rokas A."/>
            <person name="Ruiz-Duenas F.J."/>
            <person name="Sabat G."/>
            <person name="Salamov A."/>
            <person name="Samejima M."/>
            <person name="Schmutz J."/>
            <person name="Slot J.C."/>
            <person name="St John F."/>
            <person name="Stenlid J."/>
            <person name="Sun H."/>
            <person name="Sun S."/>
            <person name="Syed K."/>
            <person name="Tsang A."/>
            <person name="Wiebenga A."/>
            <person name="Young D."/>
            <person name="Pisabarro A."/>
            <person name="Eastwood D.C."/>
            <person name="Martin F."/>
            <person name="Cullen D."/>
            <person name="Grigoriev I.V."/>
            <person name="Hibbett D.S."/>
        </authorList>
    </citation>
    <scope>NUCLEOTIDE SEQUENCE [LARGE SCALE GENOMIC DNA]</scope>
    <source>
        <strain evidence="2 3">ATCC 11539</strain>
    </source>
</reference>